<dbReference type="EMBL" id="BMOY01000026">
    <property type="protein sequence ID" value="GGJ08684.1"/>
    <property type="molecule type" value="Genomic_DNA"/>
</dbReference>
<accession>A0A917KC70</accession>
<dbReference type="GO" id="GO:0016054">
    <property type="term" value="P:organic acid catabolic process"/>
    <property type="evidence" value="ECO:0007669"/>
    <property type="project" value="UniProtKB-ARBA"/>
</dbReference>
<sequence length="295" mass="30958">MKRIGFIGLGTMGLPMARNLMQAGYPLNVYNRTAEKAKPLAELGARVASSPADAAKDADVVFTMLTADAAVEQVILGSNGVATGARHGTLVVDCSTVSPRTSQRIAAELAKLGIEMLDAPVTGSEPQAEQRQLTFMVGGKKEQFERCRPLFDAMGKAAFYMGPSGAGSYTKLANNAMAAINLVALAEAIVMAAKSGIDPNLFLQVVAGGGARSGMAEAKGPKVIARDFRPHFMTELMHKDLKLAKNLADELGLPTPALSVAKEMLQAAIAEGFGKEDLCAVVKCYERWAGVTVGG</sequence>
<dbReference type="Pfam" id="PF14833">
    <property type="entry name" value="NAD_binding_11"/>
    <property type="match status" value="1"/>
</dbReference>
<evidence type="ECO:0000256" key="4">
    <source>
        <dbReference type="PIRSR" id="PIRSR000103-1"/>
    </source>
</evidence>
<reference evidence="7" key="2">
    <citation type="submission" date="2020-09" db="EMBL/GenBank/DDBJ databases">
        <authorList>
            <person name="Sun Q."/>
            <person name="Ohkuma M."/>
        </authorList>
    </citation>
    <scope>NUCLEOTIDE SEQUENCE</scope>
    <source>
        <strain evidence="7">JCM 18487</strain>
    </source>
</reference>
<dbReference type="Proteomes" id="UP000637695">
    <property type="component" value="Unassembled WGS sequence"/>
</dbReference>
<dbReference type="InterPro" id="IPR002204">
    <property type="entry name" value="3-OH-isobutyrate_DH-rel_CS"/>
</dbReference>
<reference evidence="7" key="1">
    <citation type="journal article" date="2014" name="Int. J. Syst. Evol. Microbiol.">
        <title>Complete genome sequence of Corynebacterium casei LMG S-19264T (=DSM 44701T), isolated from a smear-ripened cheese.</title>
        <authorList>
            <consortium name="US DOE Joint Genome Institute (JGI-PGF)"/>
            <person name="Walter F."/>
            <person name="Albersmeier A."/>
            <person name="Kalinowski J."/>
            <person name="Ruckert C."/>
        </authorList>
    </citation>
    <scope>NUCLEOTIDE SEQUENCE</scope>
    <source>
        <strain evidence="7">JCM 18487</strain>
    </source>
</reference>
<evidence type="ECO:0000313" key="8">
    <source>
        <dbReference type="Proteomes" id="UP000637695"/>
    </source>
</evidence>
<dbReference type="PROSITE" id="PS00895">
    <property type="entry name" value="3_HYDROXYISOBUT_DH"/>
    <property type="match status" value="1"/>
</dbReference>
<feature type="active site" evidence="4">
    <location>
        <position position="171"/>
    </location>
</feature>
<evidence type="ECO:0000256" key="3">
    <source>
        <dbReference type="ARBA" id="ARBA00023027"/>
    </source>
</evidence>
<evidence type="ECO:0000259" key="6">
    <source>
        <dbReference type="Pfam" id="PF14833"/>
    </source>
</evidence>
<evidence type="ECO:0000259" key="5">
    <source>
        <dbReference type="Pfam" id="PF03446"/>
    </source>
</evidence>
<dbReference type="InterPro" id="IPR029154">
    <property type="entry name" value="HIBADH-like_NADP-bd"/>
</dbReference>
<name>A0A917KC70_9BACL</name>
<feature type="domain" description="6-phosphogluconate dehydrogenase NADP-binding" evidence="5">
    <location>
        <begin position="3"/>
        <end position="162"/>
    </location>
</feature>
<keyword evidence="2" id="KW-0560">Oxidoreductase</keyword>
<dbReference type="SUPFAM" id="SSF48179">
    <property type="entry name" value="6-phosphogluconate dehydrogenase C-terminal domain-like"/>
    <property type="match status" value="1"/>
</dbReference>
<evidence type="ECO:0000256" key="1">
    <source>
        <dbReference type="ARBA" id="ARBA00009080"/>
    </source>
</evidence>
<comment type="similarity">
    <text evidence="1">Belongs to the HIBADH-related family.</text>
</comment>
<dbReference type="PANTHER" id="PTHR43060">
    <property type="entry name" value="3-HYDROXYISOBUTYRATE DEHYDROGENASE-LIKE 1, MITOCHONDRIAL-RELATED"/>
    <property type="match status" value="1"/>
</dbReference>
<dbReference type="Gene3D" id="1.10.1040.10">
    <property type="entry name" value="N-(1-d-carboxylethyl)-l-norvaline Dehydrogenase, domain 2"/>
    <property type="match status" value="1"/>
</dbReference>
<evidence type="ECO:0000313" key="7">
    <source>
        <dbReference type="EMBL" id="GGJ08684.1"/>
    </source>
</evidence>
<dbReference type="GO" id="GO:0051287">
    <property type="term" value="F:NAD binding"/>
    <property type="evidence" value="ECO:0007669"/>
    <property type="project" value="InterPro"/>
</dbReference>
<dbReference type="SUPFAM" id="SSF51735">
    <property type="entry name" value="NAD(P)-binding Rossmann-fold domains"/>
    <property type="match status" value="1"/>
</dbReference>
<dbReference type="GO" id="GO:0050661">
    <property type="term" value="F:NADP binding"/>
    <property type="evidence" value="ECO:0007669"/>
    <property type="project" value="InterPro"/>
</dbReference>
<dbReference type="AlphaFoldDB" id="A0A917KC70"/>
<dbReference type="PIRSF" id="PIRSF000103">
    <property type="entry name" value="HIBADH"/>
    <property type="match status" value="1"/>
</dbReference>
<dbReference type="Pfam" id="PF03446">
    <property type="entry name" value="NAD_binding_2"/>
    <property type="match status" value="1"/>
</dbReference>
<protein>
    <submittedName>
        <fullName evidence="7">2-hydroxy-3-oxopropionate reductase</fullName>
    </submittedName>
</protein>
<evidence type="ECO:0000256" key="2">
    <source>
        <dbReference type="ARBA" id="ARBA00023002"/>
    </source>
</evidence>
<dbReference type="InterPro" id="IPR013328">
    <property type="entry name" value="6PGD_dom2"/>
</dbReference>
<organism evidence="7 8">
    <name type="scientific">Alicyclobacillus cellulosilyticus</name>
    <dbReference type="NCBI Taxonomy" id="1003997"/>
    <lineage>
        <taxon>Bacteria</taxon>
        <taxon>Bacillati</taxon>
        <taxon>Bacillota</taxon>
        <taxon>Bacilli</taxon>
        <taxon>Bacillales</taxon>
        <taxon>Alicyclobacillaceae</taxon>
        <taxon>Alicyclobacillus</taxon>
    </lineage>
</organism>
<dbReference type="InterPro" id="IPR006115">
    <property type="entry name" value="6PGDH_NADP-bd"/>
</dbReference>
<dbReference type="GO" id="GO:0016491">
    <property type="term" value="F:oxidoreductase activity"/>
    <property type="evidence" value="ECO:0007669"/>
    <property type="project" value="UniProtKB-KW"/>
</dbReference>
<dbReference type="InterPro" id="IPR008927">
    <property type="entry name" value="6-PGluconate_DH-like_C_sf"/>
</dbReference>
<keyword evidence="8" id="KW-1185">Reference proteome</keyword>
<gene>
    <name evidence="7" type="ORF">GCM10010885_17260</name>
</gene>
<keyword evidence="3" id="KW-0520">NAD</keyword>
<dbReference type="InterPro" id="IPR036291">
    <property type="entry name" value="NAD(P)-bd_dom_sf"/>
</dbReference>
<comment type="caution">
    <text evidence="7">The sequence shown here is derived from an EMBL/GenBank/DDBJ whole genome shotgun (WGS) entry which is preliminary data.</text>
</comment>
<dbReference type="PANTHER" id="PTHR43060:SF15">
    <property type="entry name" value="3-HYDROXYISOBUTYRATE DEHYDROGENASE-LIKE 1, MITOCHONDRIAL-RELATED"/>
    <property type="match status" value="1"/>
</dbReference>
<feature type="domain" description="3-hydroxyisobutyrate dehydrogenase-like NAD-binding" evidence="6">
    <location>
        <begin position="165"/>
        <end position="285"/>
    </location>
</feature>
<proteinExistence type="inferred from homology"/>
<dbReference type="InterPro" id="IPR015815">
    <property type="entry name" value="HIBADH-related"/>
</dbReference>
<dbReference type="Gene3D" id="3.40.50.720">
    <property type="entry name" value="NAD(P)-binding Rossmann-like Domain"/>
    <property type="match status" value="1"/>
</dbReference>